<keyword evidence="6 7" id="KW-0472">Membrane</keyword>
<name>A0A7S8IUB4_9SPHN</name>
<dbReference type="PANTHER" id="PTHR30250:SF10">
    <property type="entry name" value="LIPOPOLYSACCHARIDE BIOSYNTHESIS PROTEIN WZXC"/>
    <property type="match status" value="1"/>
</dbReference>
<evidence type="ECO:0000256" key="7">
    <source>
        <dbReference type="SAM" id="Phobius"/>
    </source>
</evidence>
<dbReference type="CDD" id="cd13127">
    <property type="entry name" value="MATE_tuaB_like"/>
    <property type="match status" value="1"/>
</dbReference>
<sequence length="485" mass="51206">MSATQTHGAGFRALVRNAVIWRSGSQILGQVISWASTFLVLRLLDPADYGLYAMAAAVLALLTLLNGYGLANALVQREGVSRYELRQLFGMLLVVNLALAAIQFLAAPLVAEYYGQPKVTDILRALSLVFLTNPFLALGYAVLSREMDFKKQAQVNLFAALVGALVALGGALVGLGVWTLVIAPLASFTCRGLGMAIAARALMWPSFDFRGAGAMAGYGGAIALSSLFYFFQTQSDVVIVGRAFDAHTVGLYTTSLFLSQIFVNKVVPPLNEVAFSAFARIQQDSDALAGGFLTSVRAIMLVSIPFCLGLASTAEPLVHVLLGEKWLGVAPILQVLGFAIPWMTLQVLFAPATNAVGRPGIALRNSAIGAFLMPIAFLIGVKGGILGIATAWLVAYPMMTAITAASSASAIGVTLGQIARAVLPTALAGVAMVLAVTIFDRNLAIEVPVARLALLVAMGGAVYIGWLLLFSRERLTELVALVRSR</sequence>
<evidence type="ECO:0000256" key="4">
    <source>
        <dbReference type="ARBA" id="ARBA00022692"/>
    </source>
</evidence>
<feature type="transmembrane region" description="Helical" evidence="7">
    <location>
        <begin position="418"/>
        <end position="439"/>
    </location>
</feature>
<dbReference type="RefSeq" id="WP_200981182.1">
    <property type="nucleotide sequence ID" value="NZ_CP064654.1"/>
</dbReference>
<keyword evidence="3" id="KW-1003">Cell membrane</keyword>
<feature type="transmembrane region" description="Helical" evidence="7">
    <location>
        <begin position="451"/>
        <end position="470"/>
    </location>
</feature>
<dbReference type="KEGG" id="qso:IRL76_09880"/>
<feature type="transmembrane region" description="Helical" evidence="7">
    <location>
        <begin position="326"/>
        <end position="349"/>
    </location>
</feature>
<dbReference type="EMBL" id="CP064654">
    <property type="protein sequence ID" value="QPC98175.1"/>
    <property type="molecule type" value="Genomic_DNA"/>
</dbReference>
<feature type="transmembrane region" description="Helical" evidence="7">
    <location>
        <begin position="385"/>
        <end position="406"/>
    </location>
</feature>
<dbReference type="PANTHER" id="PTHR30250">
    <property type="entry name" value="PST FAMILY PREDICTED COLANIC ACID TRANSPORTER"/>
    <property type="match status" value="1"/>
</dbReference>
<keyword evidence="9" id="KW-1185">Reference proteome</keyword>
<evidence type="ECO:0000256" key="6">
    <source>
        <dbReference type="ARBA" id="ARBA00023136"/>
    </source>
</evidence>
<protein>
    <submittedName>
        <fullName evidence="8">Lipopolysaccharide biosynthesis protein</fullName>
    </submittedName>
</protein>
<dbReference type="Proteomes" id="UP000594459">
    <property type="component" value="Chromosome"/>
</dbReference>
<comment type="subcellular location">
    <subcellularLocation>
        <location evidence="1">Cell membrane</location>
        <topology evidence="1">Multi-pass membrane protein</topology>
    </subcellularLocation>
</comment>
<evidence type="ECO:0000313" key="9">
    <source>
        <dbReference type="Proteomes" id="UP000594459"/>
    </source>
</evidence>
<feature type="transmembrane region" description="Helical" evidence="7">
    <location>
        <begin position="361"/>
        <end position="379"/>
    </location>
</feature>
<evidence type="ECO:0000256" key="1">
    <source>
        <dbReference type="ARBA" id="ARBA00004651"/>
    </source>
</evidence>
<dbReference type="GO" id="GO:0005886">
    <property type="term" value="C:plasma membrane"/>
    <property type="evidence" value="ECO:0007669"/>
    <property type="project" value="UniProtKB-SubCell"/>
</dbReference>
<feature type="transmembrane region" description="Helical" evidence="7">
    <location>
        <begin position="288"/>
        <end position="314"/>
    </location>
</feature>
<dbReference type="Pfam" id="PF13440">
    <property type="entry name" value="Polysacc_synt_3"/>
    <property type="match status" value="1"/>
</dbReference>
<comment type="similarity">
    <text evidence="2">Belongs to the polysaccharide synthase family.</text>
</comment>
<feature type="transmembrane region" description="Helical" evidence="7">
    <location>
        <begin position="122"/>
        <end position="143"/>
    </location>
</feature>
<gene>
    <name evidence="8" type="ORF">IRL76_09880</name>
</gene>
<accession>A0A7S8IUB4</accession>
<reference evidence="8 9" key="1">
    <citation type="submission" date="2020-11" db="EMBL/GenBank/DDBJ databases">
        <title>The genome sequence of Erythrobacter sp. 6D36.</title>
        <authorList>
            <person name="Liu Y."/>
        </authorList>
    </citation>
    <scope>NUCLEOTIDE SEQUENCE [LARGE SCALE GENOMIC DNA]</scope>
    <source>
        <strain evidence="8 9">6D36</strain>
    </source>
</reference>
<dbReference type="InterPro" id="IPR050833">
    <property type="entry name" value="Poly_Biosynth_Transport"/>
</dbReference>
<evidence type="ECO:0000313" key="8">
    <source>
        <dbReference type="EMBL" id="QPC98175.1"/>
    </source>
</evidence>
<dbReference type="AlphaFoldDB" id="A0A7S8IUB4"/>
<organism evidence="8 9">
    <name type="scientific">Qipengyuania soli</name>
    <dbReference type="NCBI Taxonomy" id="2782568"/>
    <lineage>
        <taxon>Bacteria</taxon>
        <taxon>Pseudomonadati</taxon>
        <taxon>Pseudomonadota</taxon>
        <taxon>Alphaproteobacteria</taxon>
        <taxon>Sphingomonadales</taxon>
        <taxon>Erythrobacteraceae</taxon>
        <taxon>Qipengyuania</taxon>
    </lineage>
</organism>
<keyword evidence="5 7" id="KW-1133">Transmembrane helix</keyword>
<evidence type="ECO:0000256" key="3">
    <source>
        <dbReference type="ARBA" id="ARBA00022475"/>
    </source>
</evidence>
<feature type="transmembrane region" description="Helical" evidence="7">
    <location>
        <begin position="211"/>
        <end position="231"/>
    </location>
</feature>
<feature type="transmembrane region" description="Helical" evidence="7">
    <location>
        <begin position="49"/>
        <end position="68"/>
    </location>
</feature>
<evidence type="ECO:0000256" key="5">
    <source>
        <dbReference type="ARBA" id="ARBA00022989"/>
    </source>
</evidence>
<keyword evidence="4 7" id="KW-0812">Transmembrane</keyword>
<feature type="transmembrane region" description="Helical" evidence="7">
    <location>
        <begin position="88"/>
        <end position="110"/>
    </location>
</feature>
<proteinExistence type="inferred from homology"/>
<evidence type="ECO:0000256" key="2">
    <source>
        <dbReference type="ARBA" id="ARBA00007430"/>
    </source>
</evidence>
<feature type="transmembrane region" description="Helical" evidence="7">
    <location>
        <begin position="155"/>
        <end position="175"/>
    </location>
</feature>